<keyword evidence="7" id="KW-0325">Glycoprotein</keyword>
<evidence type="ECO:0000256" key="6">
    <source>
        <dbReference type="ARBA" id="ARBA00023170"/>
    </source>
</evidence>
<organism evidence="13 14">
    <name type="scientific">Tetraparma gracilis</name>
    <dbReference type="NCBI Taxonomy" id="2962635"/>
    <lineage>
        <taxon>Eukaryota</taxon>
        <taxon>Sar</taxon>
        <taxon>Stramenopiles</taxon>
        <taxon>Ochrophyta</taxon>
        <taxon>Bolidophyceae</taxon>
        <taxon>Parmales</taxon>
        <taxon>Triparmaceae</taxon>
        <taxon>Tetraparma</taxon>
    </lineage>
</organism>
<dbReference type="EMBL" id="BRYB01003613">
    <property type="protein sequence ID" value="GMI39532.1"/>
    <property type="molecule type" value="Genomic_DNA"/>
</dbReference>
<evidence type="ECO:0000256" key="3">
    <source>
        <dbReference type="ARBA" id="ARBA00022989"/>
    </source>
</evidence>
<keyword evidence="6" id="KW-0675">Receptor</keyword>
<feature type="transmembrane region" description="Helical" evidence="10">
    <location>
        <begin position="581"/>
        <end position="601"/>
    </location>
</feature>
<keyword evidence="8" id="KW-0807">Transducer</keyword>
<evidence type="ECO:0000256" key="8">
    <source>
        <dbReference type="ARBA" id="ARBA00023224"/>
    </source>
</evidence>
<feature type="signal peptide" evidence="11">
    <location>
        <begin position="1"/>
        <end position="30"/>
    </location>
</feature>
<feature type="region of interest" description="Disordered" evidence="9">
    <location>
        <begin position="812"/>
        <end position="868"/>
    </location>
</feature>
<feature type="transmembrane region" description="Helical" evidence="10">
    <location>
        <begin position="548"/>
        <end position="569"/>
    </location>
</feature>
<accession>A0ABQ6N432</accession>
<evidence type="ECO:0000256" key="1">
    <source>
        <dbReference type="ARBA" id="ARBA00004141"/>
    </source>
</evidence>
<feature type="compositionally biased region" description="Gly residues" evidence="9">
    <location>
        <begin position="823"/>
        <end position="844"/>
    </location>
</feature>
<dbReference type="InterPro" id="IPR017978">
    <property type="entry name" value="GPCR_3_C"/>
</dbReference>
<feature type="non-terminal residue" evidence="13">
    <location>
        <position position="868"/>
    </location>
</feature>
<feature type="transmembrane region" description="Helical" evidence="10">
    <location>
        <begin position="749"/>
        <end position="769"/>
    </location>
</feature>
<evidence type="ECO:0000256" key="7">
    <source>
        <dbReference type="ARBA" id="ARBA00023180"/>
    </source>
</evidence>
<name>A0ABQ6N432_9STRA</name>
<protein>
    <recommendedName>
        <fullName evidence="12">G-protein coupled receptors family 3 profile domain-containing protein</fullName>
    </recommendedName>
</protein>
<keyword evidence="3 10" id="KW-1133">Transmembrane helix</keyword>
<dbReference type="PANTHER" id="PTHR10519">
    <property type="entry name" value="GABA-B RECEPTOR"/>
    <property type="match status" value="1"/>
</dbReference>
<feature type="transmembrane region" description="Helical" evidence="10">
    <location>
        <begin position="613"/>
        <end position="632"/>
    </location>
</feature>
<keyword evidence="11" id="KW-0732">Signal</keyword>
<feature type="chain" id="PRO_5046103598" description="G-protein coupled receptors family 3 profile domain-containing protein" evidence="11">
    <location>
        <begin position="31"/>
        <end position="868"/>
    </location>
</feature>
<feature type="transmembrane region" description="Helical" evidence="10">
    <location>
        <begin position="775"/>
        <end position="795"/>
    </location>
</feature>
<evidence type="ECO:0000256" key="9">
    <source>
        <dbReference type="SAM" id="MobiDB-lite"/>
    </source>
</evidence>
<evidence type="ECO:0000313" key="14">
    <source>
        <dbReference type="Proteomes" id="UP001165060"/>
    </source>
</evidence>
<proteinExistence type="predicted"/>
<comment type="caution">
    <text evidence="13">The sequence shown here is derived from an EMBL/GenBank/DDBJ whole genome shotgun (WGS) entry which is preliminary data.</text>
</comment>
<keyword evidence="4" id="KW-0297">G-protein coupled receptor</keyword>
<dbReference type="Pfam" id="PF00003">
    <property type="entry name" value="7tm_3"/>
    <property type="match status" value="1"/>
</dbReference>
<dbReference type="InterPro" id="IPR002455">
    <property type="entry name" value="GPCR3_GABA-B"/>
</dbReference>
<keyword evidence="2 10" id="KW-0812">Transmembrane</keyword>
<dbReference type="PROSITE" id="PS50259">
    <property type="entry name" value="G_PROTEIN_RECEP_F3_4"/>
    <property type="match status" value="1"/>
</dbReference>
<evidence type="ECO:0000256" key="2">
    <source>
        <dbReference type="ARBA" id="ARBA00022692"/>
    </source>
</evidence>
<evidence type="ECO:0000259" key="12">
    <source>
        <dbReference type="PROSITE" id="PS50259"/>
    </source>
</evidence>
<feature type="transmembrane region" description="Helical" evidence="10">
    <location>
        <begin position="709"/>
        <end position="729"/>
    </location>
</feature>
<keyword evidence="5 10" id="KW-0472">Membrane</keyword>
<evidence type="ECO:0000256" key="11">
    <source>
        <dbReference type="SAM" id="SignalP"/>
    </source>
</evidence>
<evidence type="ECO:0000313" key="13">
    <source>
        <dbReference type="EMBL" id="GMI39532.1"/>
    </source>
</evidence>
<reference evidence="13 14" key="1">
    <citation type="journal article" date="2023" name="Commun. Biol.">
        <title>Genome analysis of Parmales, the sister group of diatoms, reveals the evolutionary specialization of diatoms from phago-mixotrophs to photoautotrophs.</title>
        <authorList>
            <person name="Ban H."/>
            <person name="Sato S."/>
            <person name="Yoshikawa S."/>
            <person name="Yamada K."/>
            <person name="Nakamura Y."/>
            <person name="Ichinomiya M."/>
            <person name="Sato N."/>
            <person name="Blanc-Mathieu R."/>
            <person name="Endo H."/>
            <person name="Kuwata A."/>
            <person name="Ogata H."/>
        </authorList>
    </citation>
    <scope>NUCLEOTIDE SEQUENCE [LARGE SCALE GENOMIC DNA]</scope>
</reference>
<dbReference type="PANTHER" id="PTHR10519:SF20">
    <property type="entry name" value="G-PROTEIN COUPLED RECEPTOR 156-RELATED"/>
    <property type="match status" value="1"/>
</dbReference>
<feature type="domain" description="G-protein coupled receptors family 3 profile" evidence="12">
    <location>
        <begin position="544"/>
        <end position="756"/>
    </location>
</feature>
<feature type="transmembrane region" description="Helical" evidence="10">
    <location>
        <begin position="653"/>
        <end position="677"/>
    </location>
</feature>
<evidence type="ECO:0000256" key="5">
    <source>
        <dbReference type="ARBA" id="ARBA00023136"/>
    </source>
</evidence>
<keyword evidence="14" id="KW-1185">Reference proteome</keyword>
<dbReference type="Proteomes" id="UP001165060">
    <property type="component" value="Unassembled WGS sequence"/>
</dbReference>
<dbReference type="PRINTS" id="PR01176">
    <property type="entry name" value="GABABRECEPTR"/>
</dbReference>
<feature type="compositionally biased region" description="Low complexity" evidence="9">
    <location>
        <begin position="845"/>
        <end position="856"/>
    </location>
</feature>
<comment type="subcellular location">
    <subcellularLocation>
        <location evidence="1">Membrane</location>
        <topology evidence="1">Multi-pass membrane protein</topology>
    </subcellularLocation>
</comment>
<sequence>MVPPSLAAPPPSSMLLLLSTFLLTLLSTQAWSGGPGMAPFFSAYIENGNDKAASIFNPSNASVDFYDLGVLIGRGISPEGSASAPPYQTMLFMGERGTSSLIGPGETFVVSSLTAQAAIQLAAELPNSGMLSNGVTFNGDDWLLLVTLTDGPGGPGGDPVPDQVLDVIGDTTKLASQSNPPYENVALERISTPHKKDNTWTYPNDELAATSGFVWNVSEWRSIDLETTDFAFLSTHYSSTFSCASHDQCPSSGFCSASGNCFPCAACVFDADGIGGECPSKCPSLCSGAVPLASTCPSCENPALPTFDSITEKPMLIEIPDDPTTLRLAFCAPIPFDFPSSAISLPSTTVEVTLSMLDPETKEAVDTVRVFSFVKEVSVEPLPSCPGGGGSAVTLDGLPPNQQLSATVVLAASCRTPPSPPTASFTTRPAPPSWLRSNFDAEPIRPSVAGSTSSLAVVQWAKPLVNCPSCDVLKSAPSKTFFYRTFKIAECTSRDFTVVGGGEGECSLDGGRTLKFGVKNGTVCVGAREDLVLPCEYVPIKSSAGTTVGVISVASCALCLGAMLFFLAFANRPIVKAGQPVFLCTFCFASAAFTGSMALQLGAYNRWTCPLSVWLPNLSFTLAFGTLVVKLWRVHVLFGGEQARKLQRVRITVASAAHVLAAVFMFNVGILAVWQWLDPPLNIEVDVTSNLQQYNGDAVYVSQCASSTAYGAMAVSVSHALLILAGLWFTYRTRNVSRKLAEKKEVLNVVYMTAVLATITGIVATPDAVPSDIKLVLASVTCGCGAATGCTAFLLPKLANLDAELTSEDLAGGDRRASKRGSVAGGARGSVAGGARGSAAGGARGSVAGVARGRGSTNFSAGGAGGGG</sequence>
<gene>
    <name evidence="13" type="ORF">TeGR_g6053</name>
</gene>
<evidence type="ECO:0000256" key="4">
    <source>
        <dbReference type="ARBA" id="ARBA00023040"/>
    </source>
</evidence>
<dbReference type="InterPro" id="IPR001368">
    <property type="entry name" value="TNFR/NGFR_Cys_rich_reg"/>
</dbReference>
<dbReference type="PROSITE" id="PS00652">
    <property type="entry name" value="TNFR_NGFR_1"/>
    <property type="match status" value="1"/>
</dbReference>
<evidence type="ECO:0000256" key="10">
    <source>
        <dbReference type="SAM" id="Phobius"/>
    </source>
</evidence>